<sequence length="384" mass="43909">MLVKPFQIHVSQHVLDDLRTRLEQTRWPDAASGAGWNYGTNMEYLKQIISYWSRGFDWREQEKRLNEFPQFRADVGGVTIHFIHERGRGPKPMPLILTHGWPSSFFEMTKIIPLLSDPASYGGDAKDAFDVVVPSLPGYGFSERPMEQKMTLEVIADIWTKLMVDVLGYRRFGAHGGDIGAGVATSLGRFHSEHLTGIHILAVGSPSLGQGTAPLTQAEQTYVSKVRLWEQEEGAYEHQQSTRPQTLAYGLNDSPAGLAAWIIEKFRSWSDCDGNIERRFSKDELLTNLTIYWVTETINSSIRLYYDHRHYEKSAQMLQRVEVPTGVTLTVEPVNRAPREWAERTYNVRRWTELPRGGHFAAFEEPELLAEEIRAFFRPLRDPT</sequence>
<protein>
    <submittedName>
        <fullName evidence="6">Multidrug MFS transporter</fullName>
    </submittedName>
</protein>
<dbReference type="PANTHER" id="PTHR21661">
    <property type="entry name" value="EPOXIDE HYDROLASE 1-RELATED"/>
    <property type="match status" value="1"/>
</dbReference>
<evidence type="ECO:0000256" key="1">
    <source>
        <dbReference type="ARBA" id="ARBA00010088"/>
    </source>
</evidence>
<dbReference type="InterPro" id="IPR016292">
    <property type="entry name" value="Epoxide_hydrolase"/>
</dbReference>
<dbReference type="Pfam" id="PF06441">
    <property type="entry name" value="EHN"/>
    <property type="match status" value="1"/>
</dbReference>
<keyword evidence="2" id="KW-0058">Aromatic hydrocarbons catabolism</keyword>
<dbReference type="Proteomes" id="UP000654670">
    <property type="component" value="Unassembled WGS sequence"/>
</dbReference>
<evidence type="ECO:0000256" key="4">
    <source>
        <dbReference type="PIRSR" id="PIRSR001112-1"/>
    </source>
</evidence>
<organism evidence="6 7">
    <name type="scientific">Sporolactobacillus putidus</name>
    <dbReference type="NCBI Taxonomy" id="492735"/>
    <lineage>
        <taxon>Bacteria</taxon>
        <taxon>Bacillati</taxon>
        <taxon>Bacillota</taxon>
        <taxon>Bacilli</taxon>
        <taxon>Bacillales</taxon>
        <taxon>Sporolactobacillaceae</taxon>
        <taxon>Sporolactobacillus</taxon>
    </lineage>
</organism>
<feature type="active site" description="Proton donor" evidence="4">
    <location>
        <position position="305"/>
    </location>
</feature>
<dbReference type="PIRSF" id="PIRSF001112">
    <property type="entry name" value="Epoxide_hydrolase"/>
    <property type="match status" value="1"/>
</dbReference>
<proteinExistence type="inferred from homology"/>
<gene>
    <name evidence="6" type="ORF">GCM10007968_31410</name>
</gene>
<reference evidence="6" key="2">
    <citation type="submission" date="2020-09" db="EMBL/GenBank/DDBJ databases">
        <authorList>
            <person name="Sun Q."/>
            <person name="Ohkuma M."/>
        </authorList>
    </citation>
    <scope>NUCLEOTIDE SEQUENCE</scope>
    <source>
        <strain evidence="6">JCM 15325</strain>
    </source>
</reference>
<keyword evidence="3" id="KW-0378">Hydrolase</keyword>
<evidence type="ECO:0000313" key="6">
    <source>
        <dbReference type="EMBL" id="GGL65140.1"/>
    </source>
</evidence>
<feature type="domain" description="Epoxide hydrolase N-terminal" evidence="5">
    <location>
        <begin position="3"/>
        <end position="108"/>
    </location>
</feature>
<name>A0A917W5K5_9BACL</name>
<feature type="active site" description="Nucleophile" evidence="4">
    <location>
        <position position="178"/>
    </location>
</feature>
<dbReference type="RefSeq" id="WP_188805086.1">
    <property type="nucleotide sequence ID" value="NZ_BMOK01000021.1"/>
</dbReference>
<comment type="caution">
    <text evidence="6">The sequence shown here is derived from an EMBL/GenBank/DDBJ whole genome shotgun (WGS) entry which is preliminary data.</text>
</comment>
<accession>A0A917W5K5</accession>
<dbReference type="SUPFAM" id="SSF53474">
    <property type="entry name" value="alpha/beta-Hydrolases"/>
    <property type="match status" value="1"/>
</dbReference>
<evidence type="ECO:0000256" key="3">
    <source>
        <dbReference type="ARBA" id="ARBA00022801"/>
    </source>
</evidence>
<evidence type="ECO:0000313" key="7">
    <source>
        <dbReference type="Proteomes" id="UP000654670"/>
    </source>
</evidence>
<dbReference type="AlphaFoldDB" id="A0A917W5K5"/>
<feature type="active site" description="Proton acceptor" evidence="4">
    <location>
        <position position="359"/>
    </location>
</feature>
<dbReference type="InterPro" id="IPR029058">
    <property type="entry name" value="AB_hydrolase_fold"/>
</dbReference>
<dbReference type="InterPro" id="IPR010497">
    <property type="entry name" value="Epoxide_hydro_N"/>
</dbReference>
<dbReference type="PANTHER" id="PTHR21661:SF35">
    <property type="entry name" value="EPOXIDE HYDROLASE"/>
    <property type="match status" value="1"/>
</dbReference>
<evidence type="ECO:0000259" key="5">
    <source>
        <dbReference type="Pfam" id="PF06441"/>
    </source>
</evidence>
<dbReference type="Gene3D" id="3.40.50.1820">
    <property type="entry name" value="alpha/beta hydrolase"/>
    <property type="match status" value="1"/>
</dbReference>
<reference evidence="6" key="1">
    <citation type="journal article" date="2014" name="Int. J. Syst. Evol. Microbiol.">
        <title>Complete genome sequence of Corynebacterium casei LMG S-19264T (=DSM 44701T), isolated from a smear-ripened cheese.</title>
        <authorList>
            <consortium name="US DOE Joint Genome Institute (JGI-PGF)"/>
            <person name="Walter F."/>
            <person name="Albersmeier A."/>
            <person name="Kalinowski J."/>
            <person name="Ruckert C."/>
        </authorList>
    </citation>
    <scope>NUCLEOTIDE SEQUENCE</scope>
    <source>
        <strain evidence="6">JCM 15325</strain>
    </source>
</reference>
<dbReference type="GO" id="GO:0004301">
    <property type="term" value="F:epoxide hydrolase activity"/>
    <property type="evidence" value="ECO:0007669"/>
    <property type="project" value="TreeGrafter"/>
</dbReference>
<dbReference type="PRINTS" id="PR00412">
    <property type="entry name" value="EPOXHYDRLASE"/>
</dbReference>
<dbReference type="GO" id="GO:0097176">
    <property type="term" value="P:epoxide metabolic process"/>
    <property type="evidence" value="ECO:0007669"/>
    <property type="project" value="TreeGrafter"/>
</dbReference>
<dbReference type="EMBL" id="BMOK01000021">
    <property type="protein sequence ID" value="GGL65140.1"/>
    <property type="molecule type" value="Genomic_DNA"/>
</dbReference>
<keyword evidence="7" id="KW-1185">Reference proteome</keyword>
<dbReference type="InterPro" id="IPR000639">
    <property type="entry name" value="Epox_hydrolase-like"/>
</dbReference>
<comment type="similarity">
    <text evidence="1">Belongs to the peptidase S33 family.</text>
</comment>
<evidence type="ECO:0000256" key="2">
    <source>
        <dbReference type="ARBA" id="ARBA00022797"/>
    </source>
</evidence>